<comment type="caution">
    <text evidence="1">The sequence shown here is derived from an EMBL/GenBank/DDBJ whole genome shotgun (WGS) entry which is preliminary data.</text>
</comment>
<evidence type="ECO:0000313" key="2">
    <source>
        <dbReference type="Proteomes" id="UP001163321"/>
    </source>
</evidence>
<protein>
    <submittedName>
        <fullName evidence="1">Uncharacterized protein</fullName>
    </submittedName>
</protein>
<evidence type="ECO:0000313" key="1">
    <source>
        <dbReference type="EMBL" id="KAI9910787.1"/>
    </source>
</evidence>
<sequence length="74" mass="7865">MSGILSTSSDSFIDISISDIVWPVDDFKSLRFVVIGALTDTWDSSLGTIPSSSLRKEISTCLGQSATEAGCFNS</sequence>
<reference evidence="1 2" key="1">
    <citation type="journal article" date="2022" name="bioRxiv">
        <title>The genome of the oomycete Peronosclerospora sorghi, a cosmopolitan pathogen of maize and sorghum, is inflated with dispersed pseudogenes.</title>
        <authorList>
            <person name="Fletcher K."/>
            <person name="Martin F."/>
            <person name="Isakeit T."/>
            <person name="Cavanaugh K."/>
            <person name="Magill C."/>
            <person name="Michelmore R."/>
        </authorList>
    </citation>
    <scope>NUCLEOTIDE SEQUENCE [LARGE SCALE GENOMIC DNA]</scope>
    <source>
        <strain evidence="1">P6</strain>
    </source>
</reference>
<keyword evidence="2" id="KW-1185">Reference proteome</keyword>
<dbReference type="EMBL" id="CM047585">
    <property type="protein sequence ID" value="KAI9910787.1"/>
    <property type="molecule type" value="Genomic_DNA"/>
</dbReference>
<accession>A0ACC0VX00</accession>
<organism evidence="1 2">
    <name type="scientific">Peronosclerospora sorghi</name>
    <dbReference type="NCBI Taxonomy" id="230839"/>
    <lineage>
        <taxon>Eukaryota</taxon>
        <taxon>Sar</taxon>
        <taxon>Stramenopiles</taxon>
        <taxon>Oomycota</taxon>
        <taxon>Peronosporomycetes</taxon>
        <taxon>Peronosporales</taxon>
        <taxon>Peronosporaceae</taxon>
        <taxon>Peronosclerospora</taxon>
    </lineage>
</organism>
<proteinExistence type="predicted"/>
<dbReference type="Proteomes" id="UP001163321">
    <property type="component" value="Chromosome 6"/>
</dbReference>
<name>A0ACC0VX00_9STRA</name>
<gene>
    <name evidence="1" type="ORF">PsorP6_010120</name>
</gene>